<dbReference type="PROSITE" id="PS51274">
    <property type="entry name" value="GATASE_COBBQ"/>
    <property type="match status" value="1"/>
</dbReference>
<evidence type="ECO:0000256" key="6">
    <source>
        <dbReference type="ARBA" id="ARBA00022741"/>
    </source>
</evidence>
<reference evidence="12 13" key="1">
    <citation type="submission" date="2018-03" db="EMBL/GenBank/DDBJ databases">
        <title>Complete genome sequence of Thauera aromatica, a model organism for studying aromatic compound degradation under denitrifying conditions.</title>
        <authorList>
            <person name="Lo H.-Y."/>
            <person name="Goris T."/>
            <person name="Boll M."/>
            <person name="Mueller J.A."/>
        </authorList>
    </citation>
    <scope>NUCLEOTIDE SEQUENCE [LARGE SCALE GENOMIC DNA]</scope>
    <source>
        <strain evidence="12 13">K172</strain>
    </source>
</reference>
<evidence type="ECO:0000256" key="5">
    <source>
        <dbReference type="ARBA" id="ARBA00022598"/>
    </source>
</evidence>
<dbReference type="NCBIfam" id="NF002204">
    <property type="entry name" value="PRK01077.1"/>
    <property type="match status" value="1"/>
</dbReference>
<organism evidence="12 13">
    <name type="scientific">Thauera aromatica K172</name>
    <dbReference type="NCBI Taxonomy" id="44139"/>
    <lineage>
        <taxon>Bacteria</taxon>
        <taxon>Pseudomonadati</taxon>
        <taxon>Pseudomonadota</taxon>
        <taxon>Betaproteobacteria</taxon>
        <taxon>Rhodocyclales</taxon>
        <taxon>Zoogloeaceae</taxon>
        <taxon>Thauera</taxon>
    </lineage>
</organism>
<dbReference type="Proteomes" id="UP000241885">
    <property type="component" value="Chromosome"/>
</dbReference>
<evidence type="ECO:0000256" key="1">
    <source>
        <dbReference type="ARBA" id="ARBA00001946"/>
    </source>
</evidence>
<dbReference type="Gene3D" id="3.40.50.880">
    <property type="match status" value="1"/>
</dbReference>
<accession>A0A2R4BRZ4</accession>
<evidence type="ECO:0000259" key="10">
    <source>
        <dbReference type="Pfam" id="PF01656"/>
    </source>
</evidence>
<dbReference type="InterPro" id="IPR002586">
    <property type="entry name" value="CobQ/CobB/MinD/ParA_Nub-bd_dom"/>
</dbReference>
<evidence type="ECO:0000256" key="3">
    <source>
        <dbReference type="ARBA" id="ARBA00006205"/>
    </source>
</evidence>
<dbReference type="InterPro" id="IPR011698">
    <property type="entry name" value="GATase_3"/>
</dbReference>
<dbReference type="Gene3D" id="3.40.50.300">
    <property type="entry name" value="P-loop containing nucleotide triphosphate hydrolases"/>
    <property type="match status" value="1"/>
</dbReference>
<evidence type="ECO:0000256" key="9">
    <source>
        <dbReference type="ARBA" id="ARBA00022962"/>
    </source>
</evidence>
<feature type="domain" description="CobQ/CobB/MinD/ParA nucleotide binding" evidence="10">
    <location>
        <begin position="21"/>
        <end position="198"/>
    </location>
</feature>
<keyword evidence="9" id="KW-0315">Glutamine amidotransferase</keyword>
<feature type="domain" description="CobB/CobQ-like glutamine amidotransferase" evidence="11">
    <location>
        <begin position="250"/>
        <end position="431"/>
    </location>
</feature>
<dbReference type="KEGG" id="tak:Tharo_3216"/>
<dbReference type="Pfam" id="PF01656">
    <property type="entry name" value="CbiA"/>
    <property type="match status" value="1"/>
</dbReference>
<evidence type="ECO:0000256" key="8">
    <source>
        <dbReference type="ARBA" id="ARBA00022842"/>
    </source>
</evidence>
<keyword evidence="5" id="KW-0436">Ligase</keyword>
<dbReference type="InterPro" id="IPR027417">
    <property type="entry name" value="P-loop_NTPase"/>
</dbReference>
<dbReference type="EMBL" id="CP028339">
    <property type="protein sequence ID" value="AVR90097.1"/>
    <property type="molecule type" value="Genomic_DNA"/>
</dbReference>
<sequence length="470" mass="48637">MVRQAAAAAPQTAAARCPALFVAAPASGQGKTTITAALARLHTRLGRRVRVFKCGPDFLDPQIHAVASGALVDNVDLGMCGAADIAWRLHRAAGEADLILVEGVMGLYDGAPSGADIARRFGLPVMAVIDARAMAQTFGAIAHGLAHYQPGLPFAGVLANHVGSARHAELLRASLPAGMRWFGAVMRDAAAALPERHLGLLQASEIEDLDARLERLADHLQHTGAAELPPAVAFPAVPAQLIPPLLAGRRVAVARDAAYGFLYPANLDTLRALGAEPVFFSPLAGEPLPPGSDAVWLPGGYPELHAVALAANTALWSALRAHVAAGKALLAECGGLMSLLETVVDRDGAAHAFAGLLPGCARMQQRLAALGLQEVTLPEGRLSGHTFHYSKTETALVPALRARRPDGGEGEAIYRCGALTASYVHFWFPSNPVAVAALFGAAGGAGEEGALRTAQPDALLDGDGVSTAAR</sequence>
<evidence type="ECO:0000259" key="11">
    <source>
        <dbReference type="Pfam" id="PF07685"/>
    </source>
</evidence>
<keyword evidence="7" id="KW-0067">ATP-binding</keyword>
<keyword evidence="6" id="KW-0547">Nucleotide-binding</keyword>
<keyword evidence="4" id="KW-0169">Cobalamin biosynthesis</keyword>
<evidence type="ECO:0000256" key="2">
    <source>
        <dbReference type="ARBA" id="ARBA00004953"/>
    </source>
</evidence>
<dbReference type="SUPFAM" id="SSF52540">
    <property type="entry name" value="P-loop containing nucleoside triphosphate hydrolases"/>
    <property type="match status" value="1"/>
</dbReference>
<evidence type="ECO:0000313" key="12">
    <source>
        <dbReference type="EMBL" id="AVR90097.1"/>
    </source>
</evidence>
<dbReference type="InterPro" id="IPR029062">
    <property type="entry name" value="Class_I_gatase-like"/>
</dbReference>
<evidence type="ECO:0000256" key="7">
    <source>
        <dbReference type="ARBA" id="ARBA00022840"/>
    </source>
</evidence>
<dbReference type="PANTHER" id="PTHR43873:SF1">
    <property type="entry name" value="COBYRINATE A,C-DIAMIDE SYNTHASE"/>
    <property type="match status" value="1"/>
</dbReference>
<protein>
    <submittedName>
        <fullName evidence="12">Cobyrinic acid A,C-diamide synthase CobB</fullName>
    </submittedName>
</protein>
<dbReference type="GO" id="GO:0005524">
    <property type="term" value="F:ATP binding"/>
    <property type="evidence" value="ECO:0007669"/>
    <property type="project" value="UniProtKB-KW"/>
</dbReference>
<dbReference type="SUPFAM" id="SSF52317">
    <property type="entry name" value="Class I glutamine amidotransferase-like"/>
    <property type="match status" value="1"/>
</dbReference>
<dbReference type="GO" id="GO:0009236">
    <property type="term" value="P:cobalamin biosynthetic process"/>
    <property type="evidence" value="ECO:0007669"/>
    <property type="project" value="UniProtKB-KW"/>
</dbReference>
<comment type="similarity">
    <text evidence="3">Belongs to the CobB/CobQ family. CobQ subfamily.</text>
</comment>
<evidence type="ECO:0000313" key="13">
    <source>
        <dbReference type="Proteomes" id="UP000241885"/>
    </source>
</evidence>
<keyword evidence="8" id="KW-0460">Magnesium</keyword>
<proteinExistence type="inferred from homology"/>
<dbReference type="Pfam" id="PF07685">
    <property type="entry name" value="GATase_3"/>
    <property type="match status" value="1"/>
</dbReference>
<dbReference type="AlphaFoldDB" id="A0A2R4BRZ4"/>
<comment type="cofactor">
    <cofactor evidence="1">
        <name>Mg(2+)</name>
        <dbReference type="ChEBI" id="CHEBI:18420"/>
    </cofactor>
</comment>
<comment type="pathway">
    <text evidence="2">Cofactor biosynthesis; adenosylcobalamin biosynthesis.</text>
</comment>
<name>A0A2R4BRZ4_THAAR</name>
<gene>
    <name evidence="12" type="ORF">Tharo_3216</name>
</gene>
<dbReference type="PANTHER" id="PTHR43873">
    <property type="entry name" value="COBYRINATE A,C-DIAMIDE SYNTHASE"/>
    <property type="match status" value="1"/>
</dbReference>
<evidence type="ECO:0000256" key="4">
    <source>
        <dbReference type="ARBA" id="ARBA00022573"/>
    </source>
</evidence>
<keyword evidence="13" id="KW-1185">Reference proteome</keyword>
<dbReference type="InterPro" id="IPR004484">
    <property type="entry name" value="CbiA/CobB_synth"/>
</dbReference>
<dbReference type="GO" id="GO:0042242">
    <property type="term" value="F:cobyrinic acid a,c-diamide synthase activity"/>
    <property type="evidence" value="ECO:0007669"/>
    <property type="project" value="InterPro"/>
</dbReference>